<dbReference type="Pfam" id="PF00512">
    <property type="entry name" value="HisKA"/>
    <property type="match status" value="1"/>
</dbReference>
<dbReference type="InterPro" id="IPR005467">
    <property type="entry name" value="His_kinase_dom"/>
</dbReference>
<dbReference type="Proteomes" id="UP000241890">
    <property type="component" value="Unassembled WGS sequence"/>
</dbReference>
<dbReference type="PANTHER" id="PTHR43047">
    <property type="entry name" value="TWO-COMPONENT HISTIDINE PROTEIN KINASE"/>
    <property type="match status" value="1"/>
</dbReference>
<evidence type="ECO:0000259" key="8">
    <source>
        <dbReference type="PROSITE" id="PS50109"/>
    </source>
</evidence>
<keyword evidence="7" id="KW-1133">Transmembrane helix</keyword>
<evidence type="ECO:0000256" key="6">
    <source>
        <dbReference type="PROSITE-ProRule" id="PRU00169"/>
    </source>
</evidence>
<organism evidence="10 11">
    <name type="scientific">Hondaea fermentalgiana</name>
    <dbReference type="NCBI Taxonomy" id="2315210"/>
    <lineage>
        <taxon>Eukaryota</taxon>
        <taxon>Sar</taxon>
        <taxon>Stramenopiles</taxon>
        <taxon>Bigyra</taxon>
        <taxon>Labyrinthulomycetes</taxon>
        <taxon>Thraustochytrida</taxon>
        <taxon>Thraustochytriidae</taxon>
        <taxon>Hondaea</taxon>
    </lineage>
</organism>
<dbReference type="Pfam" id="PF02518">
    <property type="entry name" value="HATPase_c"/>
    <property type="match status" value="1"/>
</dbReference>
<dbReference type="CDD" id="cd00082">
    <property type="entry name" value="HisKA"/>
    <property type="match status" value="1"/>
</dbReference>
<evidence type="ECO:0000256" key="4">
    <source>
        <dbReference type="ARBA" id="ARBA00022679"/>
    </source>
</evidence>
<dbReference type="Pfam" id="PF00072">
    <property type="entry name" value="Response_reg"/>
    <property type="match status" value="1"/>
</dbReference>
<dbReference type="SUPFAM" id="SSF52172">
    <property type="entry name" value="CheY-like"/>
    <property type="match status" value="1"/>
</dbReference>
<dbReference type="InParanoid" id="A0A2R5GIR6"/>
<comment type="catalytic activity">
    <reaction evidence="1">
        <text>ATP + protein L-histidine = ADP + protein N-phospho-L-histidine.</text>
        <dbReference type="EC" id="2.7.13.3"/>
    </reaction>
</comment>
<feature type="transmembrane region" description="Helical" evidence="7">
    <location>
        <begin position="31"/>
        <end position="52"/>
    </location>
</feature>
<keyword evidence="4" id="KW-0808">Transferase</keyword>
<keyword evidence="7" id="KW-0812">Transmembrane</keyword>
<keyword evidence="11" id="KW-1185">Reference proteome</keyword>
<dbReference type="GO" id="GO:0000155">
    <property type="term" value="F:phosphorelay sensor kinase activity"/>
    <property type="evidence" value="ECO:0007669"/>
    <property type="project" value="InterPro"/>
</dbReference>
<dbReference type="InterPro" id="IPR003661">
    <property type="entry name" value="HisK_dim/P_dom"/>
</dbReference>
<feature type="modified residue" description="4-aspartylphosphate" evidence="6">
    <location>
        <position position="548"/>
    </location>
</feature>
<dbReference type="PANTHER" id="PTHR43047:SF72">
    <property type="entry name" value="OSMOSENSING HISTIDINE PROTEIN KINASE SLN1"/>
    <property type="match status" value="1"/>
</dbReference>
<gene>
    <name evidence="10" type="ORF">FCC1311_070022</name>
</gene>
<dbReference type="FunFam" id="3.30.565.10:FF:000010">
    <property type="entry name" value="Sensor histidine kinase RcsC"/>
    <property type="match status" value="1"/>
</dbReference>
<dbReference type="SUPFAM" id="SSF55874">
    <property type="entry name" value="ATPase domain of HSP90 chaperone/DNA topoisomerase II/histidine kinase"/>
    <property type="match status" value="1"/>
</dbReference>
<dbReference type="Gene3D" id="3.40.50.2300">
    <property type="match status" value="1"/>
</dbReference>
<dbReference type="GO" id="GO:0005886">
    <property type="term" value="C:plasma membrane"/>
    <property type="evidence" value="ECO:0007669"/>
    <property type="project" value="TreeGrafter"/>
</dbReference>
<dbReference type="InterPro" id="IPR004358">
    <property type="entry name" value="Sig_transdc_His_kin-like_C"/>
</dbReference>
<proteinExistence type="predicted"/>
<keyword evidence="3 6" id="KW-0597">Phosphoprotein</keyword>
<reference evidence="10 11" key="1">
    <citation type="submission" date="2017-12" db="EMBL/GenBank/DDBJ databases">
        <title>Sequencing, de novo assembly and annotation of complete genome of a new Thraustochytrid species, strain FCC1311.</title>
        <authorList>
            <person name="Sedici K."/>
            <person name="Godart F."/>
            <person name="Aiese Cigliano R."/>
            <person name="Sanseverino W."/>
            <person name="Barakat M."/>
            <person name="Ortet P."/>
            <person name="Marechal E."/>
            <person name="Cagnac O."/>
            <person name="Amato A."/>
        </authorList>
    </citation>
    <scope>NUCLEOTIDE SEQUENCE [LARGE SCALE GENOMIC DNA]</scope>
</reference>
<keyword evidence="7" id="KW-0472">Membrane</keyword>
<dbReference type="AlphaFoldDB" id="A0A2R5GIR6"/>
<evidence type="ECO:0000313" key="10">
    <source>
        <dbReference type="EMBL" id="GBG30782.1"/>
    </source>
</evidence>
<dbReference type="Gene3D" id="1.10.287.130">
    <property type="match status" value="1"/>
</dbReference>
<dbReference type="SMART" id="SM00387">
    <property type="entry name" value="HATPase_c"/>
    <property type="match status" value="1"/>
</dbReference>
<dbReference type="Gene3D" id="3.30.565.10">
    <property type="entry name" value="Histidine kinase-like ATPase, C-terminal domain"/>
    <property type="match status" value="1"/>
</dbReference>
<dbReference type="PROSITE" id="PS50109">
    <property type="entry name" value="HIS_KIN"/>
    <property type="match status" value="1"/>
</dbReference>
<feature type="transmembrane region" description="Helical" evidence="7">
    <location>
        <begin position="64"/>
        <end position="84"/>
    </location>
</feature>
<dbReference type="GO" id="GO:0009927">
    <property type="term" value="F:histidine phosphotransfer kinase activity"/>
    <property type="evidence" value="ECO:0007669"/>
    <property type="project" value="TreeGrafter"/>
</dbReference>
<dbReference type="EMBL" id="BEYU01000084">
    <property type="protein sequence ID" value="GBG30782.1"/>
    <property type="molecule type" value="Genomic_DNA"/>
</dbReference>
<dbReference type="SUPFAM" id="SSF47384">
    <property type="entry name" value="Homodimeric domain of signal transducing histidine kinase"/>
    <property type="match status" value="1"/>
</dbReference>
<dbReference type="InterPro" id="IPR036097">
    <property type="entry name" value="HisK_dim/P_sf"/>
</dbReference>
<dbReference type="EC" id="2.7.13.3" evidence="2"/>
<feature type="domain" description="Histidine kinase" evidence="8">
    <location>
        <begin position="171"/>
        <end position="416"/>
    </location>
</feature>
<dbReference type="PRINTS" id="PR00344">
    <property type="entry name" value="BCTRLSENSOR"/>
</dbReference>
<evidence type="ECO:0000256" key="1">
    <source>
        <dbReference type="ARBA" id="ARBA00000085"/>
    </source>
</evidence>
<feature type="domain" description="Response regulatory" evidence="9">
    <location>
        <begin position="497"/>
        <end position="611"/>
    </location>
</feature>
<accession>A0A2R5GIR6</accession>
<dbReference type="InterPro" id="IPR001789">
    <property type="entry name" value="Sig_transdc_resp-reg_receiver"/>
</dbReference>
<sequence>MLMVPELVTVPSAGGSASDNTVSVSTWDQDAVADALIFVAYFLIPVQLMVVFKSVRIPMVVQRIRLAFFCFILSCGVTHLLATLPHGWPWLSSVMALSKWTCAVVSLATAVFLHIHFIDVRELLRQGSQLEKEIAQSRAALIDMHKRHSQLGRQHEEALRLARAKSDFVATMSHETRTPLWSIIGFADILEGTKLSDWQHEHVSGIQKSASHLLCLINDVLDCTRLEHVEYTLEKAAFSLTACLNTVKSMMEIPAKENGVRLCMDVENPGVNQVIHADERRLTQVLTNITSNAIKFTPRNGKVTFRASVVPATYVQALRDDPAIYSAHPKIREPQTTSRFFVFSVQDSGVGIEPAKIPIIFDRFMQADNSIERKFGGTGLGLSICKVLVEKMEGGIFVRSSPRSGSTFIVCIPSESLSPSPPSTQVARPKVILDKRIADAQEKVTRKRPTAAVTPHVPSGIPPVRSRAIAVPDTVPIPAPAAHYADLALGSIESDLPILVAEDNETNQLIMKRMMQQLGYRNITFVANGQEAVDHVKAHPDIKCIFLDIHMPVMDGIRACQAIRAIPGRQSLWIMALTADSSQEFLSLGFDDHILKPCRKEQLHRSIVRRAKDVA</sequence>
<dbReference type="InterPro" id="IPR003594">
    <property type="entry name" value="HATPase_dom"/>
</dbReference>
<dbReference type="InterPro" id="IPR058544">
    <property type="entry name" value="ETR1_N"/>
</dbReference>
<dbReference type="SMART" id="SM00388">
    <property type="entry name" value="HisKA"/>
    <property type="match status" value="1"/>
</dbReference>
<keyword evidence="5 10" id="KW-0418">Kinase</keyword>
<dbReference type="OrthoDB" id="43082at2759"/>
<evidence type="ECO:0000256" key="5">
    <source>
        <dbReference type="ARBA" id="ARBA00022777"/>
    </source>
</evidence>
<evidence type="ECO:0000256" key="2">
    <source>
        <dbReference type="ARBA" id="ARBA00012438"/>
    </source>
</evidence>
<dbReference type="InterPro" id="IPR011006">
    <property type="entry name" value="CheY-like_superfamily"/>
</dbReference>
<evidence type="ECO:0000256" key="3">
    <source>
        <dbReference type="ARBA" id="ARBA00022553"/>
    </source>
</evidence>
<protein>
    <recommendedName>
        <fullName evidence="2">histidine kinase</fullName>
        <ecNumber evidence="2">2.7.13.3</ecNumber>
    </recommendedName>
</protein>
<name>A0A2R5GIR6_9STRA</name>
<dbReference type="CDD" id="cd16922">
    <property type="entry name" value="HATPase_EvgS-ArcB-TorS-like"/>
    <property type="match status" value="1"/>
</dbReference>
<dbReference type="Pfam" id="PF25487">
    <property type="entry name" value="ETR1_N"/>
    <property type="match status" value="1"/>
</dbReference>
<dbReference type="CDD" id="cd17546">
    <property type="entry name" value="REC_hyHK_CKI1_RcsC-like"/>
    <property type="match status" value="1"/>
</dbReference>
<evidence type="ECO:0000259" key="9">
    <source>
        <dbReference type="PROSITE" id="PS50110"/>
    </source>
</evidence>
<evidence type="ECO:0000313" key="11">
    <source>
        <dbReference type="Proteomes" id="UP000241890"/>
    </source>
</evidence>
<evidence type="ECO:0000256" key="7">
    <source>
        <dbReference type="SAM" id="Phobius"/>
    </source>
</evidence>
<dbReference type="PROSITE" id="PS50110">
    <property type="entry name" value="RESPONSE_REGULATORY"/>
    <property type="match status" value="1"/>
</dbReference>
<dbReference type="SMART" id="SM00448">
    <property type="entry name" value="REC"/>
    <property type="match status" value="1"/>
</dbReference>
<comment type="caution">
    <text evidence="10">The sequence shown here is derived from an EMBL/GenBank/DDBJ whole genome shotgun (WGS) entry which is preliminary data.</text>
</comment>
<dbReference type="InterPro" id="IPR036890">
    <property type="entry name" value="HATPase_C_sf"/>
</dbReference>